<dbReference type="EMBL" id="LN681225">
    <property type="protein sequence ID" value="CEK10770.1"/>
    <property type="molecule type" value="Genomic_DNA"/>
</dbReference>
<dbReference type="RefSeq" id="WP_045106079.1">
    <property type="nucleotide sequence ID" value="NZ_LN681225.1"/>
</dbReference>
<proteinExistence type="predicted"/>
<dbReference type="Proteomes" id="UP000032803">
    <property type="component" value="Chromosome I"/>
</dbReference>
<dbReference type="KEGG" id="lha:LHA_1731"/>
<organism evidence="1 2">
    <name type="scientific">Legionella hackeliae</name>
    <dbReference type="NCBI Taxonomy" id="449"/>
    <lineage>
        <taxon>Bacteria</taxon>
        <taxon>Pseudomonadati</taxon>
        <taxon>Pseudomonadota</taxon>
        <taxon>Gammaproteobacteria</taxon>
        <taxon>Legionellales</taxon>
        <taxon>Legionellaceae</taxon>
        <taxon>Legionella</taxon>
    </lineage>
</organism>
<keyword evidence="2" id="KW-1185">Reference proteome</keyword>
<dbReference type="AlphaFoldDB" id="A0A0A8UPG4"/>
<name>A0A0A8UPG4_LEGHA</name>
<accession>A0A0A8UPG4</accession>
<evidence type="ECO:0000313" key="1">
    <source>
        <dbReference type="EMBL" id="CEK10770.1"/>
    </source>
</evidence>
<dbReference type="PATRIC" id="fig|449.7.peg.3347"/>
<gene>
    <name evidence="1" type="ORF">LHA_1731</name>
</gene>
<protein>
    <submittedName>
        <fullName evidence="1">Uncharacterized protein</fullName>
    </submittedName>
</protein>
<dbReference type="OrthoDB" id="5657141at2"/>
<reference evidence="2" key="1">
    <citation type="submission" date="2014-09" db="EMBL/GenBank/DDBJ databases">
        <authorList>
            <person name="Gomez-Valero L."/>
        </authorList>
    </citation>
    <scope>NUCLEOTIDE SEQUENCE [LARGE SCALE GENOMIC DNA]</scope>
    <source>
        <strain evidence="2">ATCC35250</strain>
    </source>
</reference>
<dbReference type="HOGENOM" id="CLU_2554079_0_0_6"/>
<sequence>MKYTPNHFKSPKPISTFKWVMDNCTVRVTTKKQLDFINSIDGQKLMDELFDCKNESKYLKTARIIEDIMESLSTELTPSLGQ</sequence>
<evidence type="ECO:0000313" key="2">
    <source>
        <dbReference type="Proteomes" id="UP000032803"/>
    </source>
</evidence>